<dbReference type="RefSeq" id="WP_154607592.1">
    <property type="nucleotide sequence ID" value="NZ_CP072115.1"/>
</dbReference>
<evidence type="ECO:0000313" key="5">
    <source>
        <dbReference type="Proteomes" id="UP000435423"/>
    </source>
</evidence>
<gene>
    <name evidence="2" type="ORF">GGG87_00460</name>
    <name evidence="3" type="ORF">GGH11_00825</name>
</gene>
<evidence type="ECO:0000313" key="2">
    <source>
        <dbReference type="EMBL" id="MTB63484.1"/>
    </source>
</evidence>
<proteinExistence type="predicted"/>
<dbReference type="PANTHER" id="PTHR39173">
    <property type="entry name" value="ACETYLTRANSFERASE"/>
    <property type="match status" value="1"/>
</dbReference>
<comment type="caution">
    <text evidence="3">The sequence shown here is derived from an EMBL/GenBank/DDBJ whole genome shotgun (WGS) entry which is preliminary data.</text>
</comment>
<dbReference type="AlphaFoldDB" id="A0A6I4RA59"/>
<dbReference type="EMBL" id="WUBJ01000001">
    <property type="protein sequence ID" value="MWV55538.1"/>
    <property type="molecule type" value="Genomic_DNA"/>
</dbReference>
<evidence type="ECO:0000259" key="1">
    <source>
        <dbReference type="PROSITE" id="PS51186"/>
    </source>
</evidence>
<reference evidence="3 5" key="1">
    <citation type="submission" date="2019-10" db="EMBL/GenBank/DDBJ databases">
        <title>Streptococcis sp, isolated from the respiratory tract of Marmot.</title>
        <authorList>
            <person name="Zhang G."/>
        </authorList>
    </citation>
    <scope>NUCLEOTIDE SEQUENCE [LARGE SCALE GENOMIC DNA]</scope>
    <source>
        <strain evidence="5">zg-70</strain>
        <strain evidence="3">Zg-70</strain>
    </source>
</reference>
<dbReference type="Pfam" id="PF13302">
    <property type="entry name" value="Acetyltransf_3"/>
    <property type="match status" value="1"/>
</dbReference>
<evidence type="ECO:0000313" key="4">
    <source>
        <dbReference type="Proteomes" id="UP000435060"/>
    </source>
</evidence>
<dbReference type="PANTHER" id="PTHR39173:SF1">
    <property type="entry name" value="ACETYLTRANSFERASE"/>
    <property type="match status" value="1"/>
</dbReference>
<dbReference type="SUPFAM" id="SSF55729">
    <property type="entry name" value="Acyl-CoA N-acyltransferases (Nat)"/>
    <property type="match status" value="1"/>
</dbReference>
<name>A0A6I4RA59_9STRE</name>
<evidence type="ECO:0000313" key="3">
    <source>
        <dbReference type="EMBL" id="MWV55538.1"/>
    </source>
</evidence>
<dbReference type="InterPro" id="IPR016181">
    <property type="entry name" value="Acyl_CoA_acyltransferase"/>
</dbReference>
<dbReference type="Gene3D" id="3.40.630.30">
    <property type="match status" value="1"/>
</dbReference>
<protein>
    <submittedName>
        <fullName evidence="3">GNAT family N-acetyltransferase</fullName>
    </submittedName>
</protein>
<dbReference type="GO" id="GO:0016747">
    <property type="term" value="F:acyltransferase activity, transferring groups other than amino-acyl groups"/>
    <property type="evidence" value="ECO:0007669"/>
    <property type="project" value="InterPro"/>
</dbReference>
<keyword evidence="4" id="KW-1185">Reference proteome</keyword>
<accession>A0A6I4RA59</accession>
<dbReference type="InterPro" id="IPR000182">
    <property type="entry name" value="GNAT_dom"/>
</dbReference>
<dbReference type="Proteomes" id="UP000435060">
    <property type="component" value="Unassembled WGS sequence"/>
</dbReference>
<organism evidence="3 5">
    <name type="scientific">Streptococcus zhangguiae</name>
    <dbReference type="NCBI Taxonomy" id="2664091"/>
    <lineage>
        <taxon>Bacteria</taxon>
        <taxon>Bacillati</taxon>
        <taxon>Bacillota</taxon>
        <taxon>Bacilli</taxon>
        <taxon>Lactobacillales</taxon>
        <taxon>Streptococcaceae</taxon>
        <taxon>Streptococcus</taxon>
    </lineage>
</organism>
<dbReference type="PROSITE" id="PS51186">
    <property type="entry name" value="GNAT"/>
    <property type="match status" value="1"/>
</dbReference>
<reference evidence="2 4" key="2">
    <citation type="submission" date="2019-11" db="EMBL/GenBank/DDBJ databases">
        <title>Streptococcis sp. isolated from the respiratory tract of Marmot.</title>
        <authorList>
            <person name="Zhang G."/>
        </authorList>
    </citation>
    <scope>NUCLEOTIDE SEQUENCE [LARGE SCALE GENOMIC DNA]</scope>
    <source>
        <strain evidence="4">zg-86</strain>
        <strain evidence="2">Zg-86</strain>
    </source>
</reference>
<feature type="domain" description="N-acetyltransferase" evidence="1">
    <location>
        <begin position="1"/>
        <end position="167"/>
    </location>
</feature>
<sequence length="169" mass="19363">MELRRPILQDKQDFLDMQAEFERFGSRASGNIYAWQKADGNFERWLDLLHQQETRDVLESGLGPFVLYLSYEGNRLLGLLALRTTNTPTVLSEYGHIGYCIRPSERGKGYAKEQLRLGLIEAKAKAISRVLLTCHVDNEASRRTILSQGGQLENQVDGTERYWIELEEA</sequence>
<dbReference type="EMBL" id="WLCG01000001">
    <property type="protein sequence ID" value="MTB63484.1"/>
    <property type="molecule type" value="Genomic_DNA"/>
</dbReference>
<dbReference type="Proteomes" id="UP000435423">
    <property type="component" value="Unassembled WGS sequence"/>
</dbReference>